<feature type="compositionally biased region" description="Low complexity" evidence="1">
    <location>
        <begin position="336"/>
        <end position="364"/>
    </location>
</feature>
<dbReference type="CDD" id="cd00084">
    <property type="entry name" value="HMG-box_SF"/>
    <property type="match status" value="1"/>
</dbReference>
<dbReference type="OrthoDB" id="20772at2759"/>
<feature type="compositionally biased region" description="Polar residues" evidence="1">
    <location>
        <begin position="285"/>
        <end position="303"/>
    </location>
</feature>
<comment type="caution">
    <text evidence="3">The sequence shown here is derived from an EMBL/GenBank/DDBJ whole genome shotgun (WGS) entry which is preliminary data.</text>
</comment>
<dbReference type="EMBL" id="BEYU01000079">
    <property type="protein sequence ID" value="GBG30607.1"/>
    <property type="molecule type" value="Genomic_DNA"/>
</dbReference>
<dbReference type="InterPro" id="IPR036910">
    <property type="entry name" value="HMG_box_dom_sf"/>
</dbReference>
<feature type="compositionally biased region" description="Acidic residues" evidence="1">
    <location>
        <begin position="479"/>
        <end position="530"/>
    </location>
</feature>
<feature type="domain" description="SprT-like" evidence="2">
    <location>
        <begin position="600"/>
        <end position="755"/>
    </location>
</feature>
<dbReference type="SMART" id="SM00731">
    <property type="entry name" value="SprT"/>
    <property type="match status" value="1"/>
</dbReference>
<gene>
    <name evidence="3" type="ORF">FCC1311_068272</name>
</gene>
<dbReference type="Gene3D" id="1.10.30.10">
    <property type="entry name" value="High mobility group box domain"/>
    <property type="match status" value="1"/>
</dbReference>
<feature type="compositionally biased region" description="Acidic residues" evidence="1">
    <location>
        <begin position="554"/>
        <end position="566"/>
    </location>
</feature>
<accession>A0A2R5GI93</accession>
<feature type="region of interest" description="Disordered" evidence="1">
    <location>
        <begin position="147"/>
        <end position="206"/>
    </location>
</feature>
<feature type="region of interest" description="Disordered" evidence="1">
    <location>
        <begin position="224"/>
        <end position="584"/>
    </location>
</feature>
<dbReference type="GO" id="GO:0005634">
    <property type="term" value="C:nucleus"/>
    <property type="evidence" value="ECO:0007669"/>
    <property type="project" value="TreeGrafter"/>
</dbReference>
<feature type="compositionally biased region" description="Acidic residues" evidence="1">
    <location>
        <begin position="426"/>
        <end position="438"/>
    </location>
</feature>
<evidence type="ECO:0000313" key="3">
    <source>
        <dbReference type="EMBL" id="GBG30607.1"/>
    </source>
</evidence>
<dbReference type="InterPro" id="IPR006640">
    <property type="entry name" value="SprT-like_domain"/>
</dbReference>
<reference evidence="3 4" key="1">
    <citation type="submission" date="2017-12" db="EMBL/GenBank/DDBJ databases">
        <title>Sequencing, de novo assembly and annotation of complete genome of a new Thraustochytrid species, strain FCC1311.</title>
        <authorList>
            <person name="Sedici K."/>
            <person name="Godart F."/>
            <person name="Aiese Cigliano R."/>
            <person name="Sanseverino W."/>
            <person name="Barakat M."/>
            <person name="Ortet P."/>
            <person name="Marechal E."/>
            <person name="Cagnac O."/>
            <person name="Amato A."/>
        </authorList>
    </citation>
    <scope>NUCLEOTIDE SEQUENCE [LARGE SCALE GENOMIC DNA]</scope>
</reference>
<proteinExistence type="predicted"/>
<feature type="compositionally biased region" description="Basic residues" evidence="1">
    <location>
        <begin position="393"/>
        <end position="403"/>
    </location>
</feature>
<dbReference type="AlphaFoldDB" id="A0A2R5GI93"/>
<keyword evidence="4" id="KW-1185">Reference proteome</keyword>
<feature type="region of interest" description="Disordered" evidence="1">
    <location>
        <begin position="1"/>
        <end position="132"/>
    </location>
</feature>
<protein>
    <submittedName>
        <fullName evidence="3">HMG box-containing protein C19G7.04</fullName>
    </submittedName>
</protein>
<dbReference type="Pfam" id="PF10263">
    <property type="entry name" value="SprT-like"/>
    <property type="match status" value="1"/>
</dbReference>
<dbReference type="Proteomes" id="UP000241890">
    <property type="component" value="Unassembled WGS sequence"/>
</dbReference>
<dbReference type="PANTHER" id="PTHR23099:SF0">
    <property type="entry name" value="GERM CELL NUCLEAR ACIDIC PROTEIN"/>
    <property type="match status" value="1"/>
</dbReference>
<feature type="compositionally biased region" description="Low complexity" evidence="1">
    <location>
        <begin position="109"/>
        <end position="126"/>
    </location>
</feature>
<feature type="compositionally biased region" description="Polar residues" evidence="1">
    <location>
        <begin position="1"/>
        <end position="13"/>
    </location>
</feature>
<feature type="compositionally biased region" description="Polar residues" evidence="1">
    <location>
        <begin position="50"/>
        <end position="62"/>
    </location>
</feature>
<dbReference type="PANTHER" id="PTHR23099">
    <property type="entry name" value="TRANSCRIPTIONAL REGULATOR"/>
    <property type="match status" value="1"/>
</dbReference>
<feature type="compositionally biased region" description="Acidic residues" evidence="1">
    <location>
        <begin position="410"/>
        <end position="419"/>
    </location>
</feature>
<evidence type="ECO:0000259" key="2">
    <source>
        <dbReference type="SMART" id="SM00731"/>
    </source>
</evidence>
<evidence type="ECO:0000256" key="1">
    <source>
        <dbReference type="SAM" id="MobiDB-lite"/>
    </source>
</evidence>
<feature type="compositionally biased region" description="Low complexity" evidence="1">
    <location>
        <begin position="567"/>
        <end position="581"/>
    </location>
</feature>
<name>A0A2R5GI93_9STRA</name>
<feature type="compositionally biased region" description="Polar residues" evidence="1">
    <location>
        <begin position="311"/>
        <end position="320"/>
    </location>
</feature>
<feature type="compositionally biased region" description="Low complexity" evidence="1">
    <location>
        <begin position="147"/>
        <end position="163"/>
    </location>
</feature>
<organism evidence="3 4">
    <name type="scientific">Hondaea fermentalgiana</name>
    <dbReference type="NCBI Taxonomy" id="2315210"/>
    <lineage>
        <taxon>Eukaryota</taxon>
        <taxon>Sar</taxon>
        <taxon>Stramenopiles</taxon>
        <taxon>Bigyra</taxon>
        <taxon>Labyrinthulomycetes</taxon>
        <taxon>Thraustochytrida</taxon>
        <taxon>Thraustochytriidae</taxon>
        <taxon>Hondaea</taxon>
    </lineage>
</organism>
<sequence length="816" mass="87991">MASAPSSPETSRAASPLPTPQTVASNKSRESGFSEISTRYEPTTPGRLLQFQTPSSEVSTPASEVIRRAVSAKGSGATTHSEARLDRDAGQSSYETETPLRFGNVSALSALSTPQSTPSPSRSKTSAGTSLQQPTFEASLCAALQSQLALSPSGESSSSPQLPRAMLDSSGEADVSFHSARQSTTSDEAAGASPSTAFSQTSSFVADQSTADSLADRFAAVVSVNDTNEKGATPTLDATPLPPAEKSAPIVVSLLSDDSDEDDHDDDGHESDSDFVLDESAEKASVTSWAESPIQVPTRSSTQLRRRAARQNVSMSFSTCANNHASDEDENDESDSNTADAKTLSAAGLGAATAQEDASPSTTSPGPPLPPSANNVSASEFDNDSPLPPPKSTVKRLRKHKRVVFLSSSSEDEGEDIDLYDTSGGESEEQEDDDEQDENLAGIANMSLGADSTATNEKVGVRKTPKRSAATKMQNLDAYDLEDSFIASEEEDQSEDEDEDEDEDYQVDDEEDDDDDDDDDADSEYEDSEDENHGPRTSRKNKSNEEVVSLSSSDNEDLENDNEDDAAASLSRATAAAAREAPTQFTSVPDHVKITRANQDRYTQLLVKEFSAAVFDNKIPADIEVTWNPRMTKSAGYTYTKTKDGERRARIVLSTKVLTTGKRLNTTLLHELCHVAAWIVDSSQRPPHGRVFAKWATRATEAFPQYKVTTLHSYKVHAPFRYSCSTCQSEWRRHSKSIDVDAQVCGRCSGRLVFLGEFDEDGNKKAARKKTAYQIFVQENYSTVQKELGLTNASSVMKVLAERWRAAKADGAGPLE</sequence>
<evidence type="ECO:0000313" key="4">
    <source>
        <dbReference type="Proteomes" id="UP000241890"/>
    </source>
</evidence>
<dbReference type="InParanoid" id="A0A2R5GI93"/>
<dbReference type="GO" id="GO:0006950">
    <property type="term" value="P:response to stress"/>
    <property type="evidence" value="ECO:0007669"/>
    <property type="project" value="UniProtKB-ARBA"/>
</dbReference>
<dbReference type="SUPFAM" id="SSF47095">
    <property type="entry name" value="HMG-box"/>
    <property type="match status" value="1"/>
</dbReference>
<feature type="compositionally biased region" description="Polar residues" evidence="1">
    <location>
        <begin position="179"/>
        <end position="206"/>
    </location>
</feature>